<dbReference type="Proteomes" id="UP000040841">
    <property type="component" value="Unassembled WGS sequence"/>
</dbReference>
<dbReference type="RefSeq" id="WP_049605914.1">
    <property type="nucleotide sequence ID" value="NZ_CABHYS010000035.1"/>
</dbReference>
<accession>A0AA36LL84</accession>
<dbReference type="EMBL" id="CQBM01000001">
    <property type="protein sequence ID" value="CNH37770.1"/>
    <property type="molecule type" value="Genomic_DNA"/>
</dbReference>
<reference evidence="1 2" key="1">
    <citation type="submission" date="2015-03" db="EMBL/GenBank/DDBJ databases">
        <authorList>
            <consortium name="Pathogen Informatics"/>
            <person name="Murphy D."/>
        </authorList>
    </citation>
    <scope>NUCLEOTIDE SEQUENCE [LARGE SCALE GENOMIC DNA]</scope>
    <source>
        <strain evidence="1 2">FE82747</strain>
    </source>
</reference>
<evidence type="ECO:0000313" key="2">
    <source>
        <dbReference type="Proteomes" id="UP000040841"/>
    </source>
</evidence>
<evidence type="ECO:0000313" key="1">
    <source>
        <dbReference type="EMBL" id="CNH37770.1"/>
    </source>
</evidence>
<organism evidence="1 2">
    <name type="scientific">Yersinia mollaretii</name>
    <dbReference type="NCBI Taxonomy" id="33060"/>
    <lineage>
        <taxon>Bacteria</taxon>
        <taxon>Pseudomonadati</taxon>
        <taxon>Pseudomonadota</taxon>
        <taxon>Gammaproteobacteria</taxon>
        <taxon>Enterobacterales</taxon>
        <taxon>Yersiniaceae</taxon>
        <taxon>Yersinia</taxon>
    </lineage>
</organism>
<proteinExistence type="predicted"/>
<name>A0AA36LL84_YERMO</name>
<comment type="caution">
    <text evidence="1">The sequence shown here is derived from an EMBL/GenBank/DDBJ whole genome shotgun (WGS) entry which is preliminary data.</text>
</comment>
<sequence length="64" mass="7088">MKLKAENNVLSATASILGLMRVNQTPEQVAKSPVVYSDKMDRKTTWVIKIGGARLINLRLNSAF</sequence>
<protein>
    <submittedName>
        <fullName evidence="1">Uncharacterized protein</fullName>
    </submittedName>
</protein>
<dbReference type="AlphaFoldDB" id="A0AA36LL84"/>
<gene>
    <name evidence="1" type="ORF">ERS008502_00276</name>
</gene>